<dbReference type="PANTHER" id="PTHR42839:SF1">
    <property type="entry name" value="ISOCHORISMATE SYNTHASE MENF"/>
    <property type="match status" value="1"/>
</dbReference>
<dbReference type="Gene3D" id="3.60.120.10">
    <property type="entry name" value="Anthranilate synthase"/>
    <property type="match status" value="1"/>
</dbReference>
<dbReference type="PANTHER" id="PTHR42839">
    <property type="entry name" value="ISOCHORISMATE SYNTHASE ENTC"/>
    <property type="match status" value="1"/>
</dbReference>
<feature type="binding site" evidence="4">
    <location>
        <position position="454"/>
    </location>
    <ligand>
        <name>Mg(2+)</name>
        <dbReference type="ChEBI" id="CHEBI:18420"/>
    </ligand>
</feature>
<dbReference type="EC" id="5.4.4.2" evidence="4"/>
<dbReference type="HAMAP" id="MF_01935">
    <property type="entry name" value="MenF"/>
    <property type="match status" value="1"/>
</dbReference>
<dbReference type="UniPathway" id="UPA01057">
    <property type="reaction ID" value="UER00163"/>
</dbReference>
<comment type="similarity">
    <text evidence="2 4">Belongs to the isochorismate synthase family.</text>
</comment>
<dbReference type="InterPro" id="IPR015890">
    <property type="entry name" value="Chorismate_C"/>
</dbReference>
<feature type="active site" description="Proton donor" evidence="4">
    <location>
        <position position="275"/>
    </location>
</feature>
<dbReference type="NCBIfam" id="TIGR00543">
    <property type="entry name" value="isochor_syn"/>
    <property type="match status" value="1"/>
</dbReference>
<dbReference type="UniPathway" id="UPA00079"/>
<dbReference type="Proteomes" id="UP000321363">
    <property type="component" value="Unassembled WGS sequence"/>
</dbReference>
<keyword evidence="4" id="KW-0479">Metal-binding</keyword>
<dbReference type="SUPFAM" id="SSF56322">
    <property type="entry name" value="ADC synthase"/>
    <property type="match status" value="1"/>
</dbReference>
<dbReference type="Pfam" id="PF00425">
    <property type="entry name" value="Chorismate_bind"/>
    <property type="match status" value="1"/>
</dbReference>
<comment type="pathway">
    <text evidence="4">Quinol/quinone metabolism; menaquinone biosynthesis.</text>
</comment>
<dbReference type="AlphaFoldDB" id="A0A5C6VE36"/>
<protein>
    <recommendedName>
        <fullName evidence="4">Isochorismate synthase MenF</fullName>
        <ecNumber evidence="4">5.4.4.2</ecNumber>
    </recommendedName>
    <alternativeName>
        <fullName evidence="4">Isochorismate mutase</fullName>
    </alternativeName>
</protein>
<dbReference type="InterPro" id="IPR034681">
    <property type="entry name" value="MenF"/>
</dbReference>
<dbReference type="GO" id="GO:0008909">
    <property type="term" value="F:isochorismate synthase activity"/>
    <property type="evidence" value="ECO:0007669"/>
    <property type="project" value="UniProtKB-UniRule"/>
</dbReference>
<feature type="domain" description="Chorismate-utilising enzyme C-terminal" evidence="5">
    <location>
        <begin position="206"/>
        <end position="458"/>
    </location>
</feature>
<dbReference type="InterPro" id="IPR004561">
    <property type="entry name" value="IsoChor_synthase"/>
</dbReference>
<dbReference type="EMBL" id="VOQF01000026">
    <property type="protein sequence ID" value="TXC81308.1"/>
    <property type="molecule type" value="Genomic_DNA"/>
</dbReference>
<dbReference type="GO" id="GO:0000287">
    <property type="term" value="F:magnesium ion binding"/>
    <property type="evidence" value="ECO:0007669"/>
    <property type="project" value="UniProtKB-UniRule"/>
</dbReference>
<evidence type="ECO:0000313" key="7">
    <source>
        <dbReference type="Proteomes" id="UP000321363"/>
    </source>
</evidence>
<comment type="function">
    <text evidence="4">Catalyzes the conversion of chorismate to isochorismate.</text>
</comment>
<comment type="cofactor">
    <cofactor evidence="4">
        <name>Mg(2+)</name>
        <dbReference type="ChEBI" id="CHEBI:18420"/>
    </cofactor>
</comment>
<evidence type="ECO:0000256" key="4">
    <source>
        <dbReference type="HAMAP-Rule" id="MF_01935"/>
    </source>
</evidence>
<feature type="binding site" evidence="4">
    <location>
        <position position="319"/>
    </location>
    <ligand>
        <name>Mg(2+)</name>
        <dbReference type="ChEBI" id="CHEBI:18420"/>
    </ligand>
</feature>
<comment type="caution">
    <text evidence="6">The sequence shown here is derived from an EMBL/GenBank/DDBJ whole genome shotgun (WGS) entry which is preliminary data.</text>
</comment>
<gene>
    <name evidence="4" type="primary">menF</name>
    <name evidence="6" type="ORF">FS935_22160</name>
</gene>
<comment type="pathway">
    <text evidence="4">Quinol/quinone metabolism; 1,4-dihydroxy-2-naphthoate biosynthesis; 1,4-dihydroxy-2-naphthoate from chorismate: step 1/7.</text>
</comment>
<accession>A0A5C6VE36</accession>
<evidence type="ECO:0000256" key="2">
    <source>
        <dbReference type="ARBA" id="ARBA00005297"/>
    </source>
</evidence>
<keyword evidence="7" id="KW-1185">Reference proteome</keyword>
<name>A0A5C6VE36_9BACI</name>
<evidence type="ECO:0000313" key="6">
    <source>
        <dbReference type="EMBL" id="TXC81308.1"/>
    </source>
</evidence>
<proteinExistence type="inferred from homology"/>
<evidence type="ECO:0000256" key="3">
    <source>
        <dbReference type="ARBA" id="ARBA00023235"/>
    </source>
</evidence>
<reference evidence="6 7" key="1">
    <citation type="journal article" date="2005" name="Int. J. Syst. Evol. Microbiol.">
        <title>Bacillus litoralis sp. nov., isolated from a tidal flat of the Yellow Sea in Korea.</title>
        <authorList>
            <person name="Yoon J.H."/>
            <person name="Oh T.K."/>
        </authorList>
    </citation>
    <scope>NUCLEOTIDE SEQUENCE [LARGE SCALE GENOMIC DNA]</scope>
    <source>
        <strain evidence="6 7">SW-211</strain>
    </source>
</reference>
<feature type="active site" description="Proton acceptor" evidence="4">
    <location>
        <position position="226"/>
    </location>
</feature>
<keyword evidence="4" id="KW-0474">Menaquinone biosynthesis</keyword>
<organism evidence="6 7">
    <name type="scientific">Metabacillus litoralis</name>
    <dbReference type="NCBI Taxonomy" id="152268"/>
    <lineage>
        <taxon>Bacteria</taxon>
        <taxon>Bacillati</taxon>
        <taxon>Bacillota</taxon>
        <taxon>Bacilli</taxon>
        <taxon>Bacillales</taxon>
        <taxon>Bacillaceae</taxon>
        <taxon>Metabacillus</taxon>
    </lineage>
</organism>
<evidence type="ECO:0000259" key="5">
    <source>
        <dbReference type="Pfam" id="PF00425"/>
    </source>
</evidence>
<dbReference type="GO" id="GO:0009697">
    <property type="term" value="P:salicylic acid biosynthetic process"/>
    <property type="evidence" value="ECO:0007669"/>
    <property type="project" value="TreeGrafter"/>
</dbReference>
<keyword evidence="3 4" id="KW-0413">Isomerase</keyword>
<evidence type="ECO:0000256" key="1">
    <source>
        <dbReference type="ARBA" id="ARBA00000799"/>
    </source>
</evidence>
<sequence length="472" mass="53509">MSLITTLDHTIKELIQQTLEEAKQTNQSVIVSHIKEVDAIDPLHFLASSEELFLGERFLWSTPERDFTLAGVGNELILENNHSTIERFSAIEKEWKRFKKRIINTNSKDKQDGTGPLLFGGFSFDPIKEKDPLWEAFSEAKFTLPTVMVTIINSKTYLTVNKLVTPHDNLLDCLKHFEQTYSQTTHHHLIDCEKVNEFSTIEYKTSQWLKAVDKATNEIRLKEMDKVVLAREVHLKFAEKVNPYQVLNRLHKEQPTSFIFGFENGLQHFVGATPERLIKKQDNEVLSTCLAGSIKRGKTQEQDIQLGEQLLKDAKNLIEHDIVVKMIKEALTNCCYEVISPKSPTLLKTKNIQHLYTPVKGYVQKGHSLLSIVENLHPTPALGGFPKEKAIEKIRELEPMHRGWYAAPIGWLDAEDNGEFVVAIRSGLIEGHNVALFAGCGIVAESNPKSEYLETKIKLKPMMSALGGVDNE</sequence>
<keyword evidence="4" id="KW-0460">Magnesium</keyword>
<dbReference type="InterPro" id="IPR005801">
    <property type="entry name" value="ADC_synthase"/>
</dbReference>
<dbReference type="GO" id="GO:0009234">
    <property type="term" value="P:menaquinone biosynthetic process"/>
    <property type="evidence" value="ECO:0007669"/>
    <property type="project" value="UniProtKB-UniRule"/>
</dbReference>
<comment type="catalytic activity">
    <reaction evidence="1 4">
        <text>chorismate = isochorismate</text>
        <dbReference type="Rhea" id="RHEA:18985"/>
        <dbReference type="ChEBI" id="CHEBI:29748"/>
        <dbReference type="ChEBI" id="CHEBI:29780"/>
        <dbReference type="EC" id="5.4.4.2"/>
    </reaction>
</comment>